<keyword evidence="8" id="KW-0804">Transcription</keyword>
<evidence type="ECO:0000313" key="10">
    <source>
        <dbReference type="Proteomes" id="UP001204142"/>
    </source>
</evidence>
<keyword evidence="9" id="KW-0282">Flagellum</keyword>
<sequence length="193" mass="21616">MGTALKKSVLDDAQAVQKAAQLIALGARLQVIQSEFPQLSRDRCLSIYKEVKGEAPQKGPLPFSTEWFLFRAPNAHASLFMSIYNTVECDNPQLGKTDVLIAAYTLYLQTVQAIDNPPILSMTRAWSLFRHVASGVLRTITCHQCQGNFVVDPYDVAGQFQCALCDIQSRPGPKICFDNKHYQRYLTEEESEV</sequence>
<gene>
    <name evidence="9" type="ORF">NQT62_13865</name>
</gene>
<dbReference type="RefSeq" id="WP_256765328.1">
    <property type="nucleotide sequence ID" value="NZ_JANIGO010000005.1"/>
</dbReference>
<comment type="caution">
    <text evidence="9">The sequence shown here is derived from an EMBL/GenBank/DDBJ whole genome shotgun (WGS) entry which is preliminary data.</text>
</comment>
<dbReference type="EMBL" id="JANIGO010000005">
    <property type="protein sequence ID" value="MCQ8897523.1"/>
    <property type="molecule type" value="Genomic_DNA"/>
</dbReference>
<evidence type="ECO:0000313" key="9">
    <source>
        <dbReference type="EMBL" id="MCQ8897523.1"/>
    </source>
</evidence>
<evidence type="ECO:0000256" key="4">
    <source>
        <dbReference type="ARBA" id="ARBA00022833"/>
    </source>
</evidence>
<keyword evidence="4" id="KW-0862">Zinc</keyword>
<keyword evidence="6" id="KW-0238">DNA-binding</keyword>
<reference evidence="9 10" key="1">
    <citation type="submission" date="2022-07" db="EMBL/GenBank/DDBJ databases">
        <authorList>
            <person name="Xamxidin M."/>
            <person name="Wu M."/>
        </authorList>
    </citation>
    <scope>NUCLEOTIDE SEQUENCE [LARGE SCALE GENOMIC DNA]</scope>
    <source>
        <strain evidence="9 10">NBRC 111650</strain>
    </source>
</reference>
<keyword evidence="2" id="KW-0479">Metal-binding</keyword>
<organism evidence="9 10">
    <name type="scientific">Limnobacter humi</name>
    <dbReference type="NCBI Taxonomy" id="1778671"/>
    <lineage>
        <taxon>Bacteria</taxon>
        <taxon>Pseudomonadati</taxon>
        <taxon>Pseudomonadota</taxon>
        <taxon>Betaproteobacteria</taxon>
        <taxon>Burkholderiales</taxon>
        <taxon>Burkholderiaceae</taxon>
        <taxon>Limnobacter</taxon>
    </lineage>
</organism>
<evidence type="ECO:0000256" key="1">
    <source>
        <dbReference type="ARBA" id="ARBA00022490"/>
    </source>
</evidence>
<keyword evidence="7" id="KW-0010">Activator</keyword>
<dbReference type="InterPro" id="IPR007944">
    <property type="entry name" value="FlhC"/>
</dbReference>
<keyword evidence="9" id="KW-0969">Cilium</keyword>
<proteinExistence type="predicted"/>
<evidence type="ECO:0000256" key="5">
    <source>
        <dbReference type="ARBA" id="ARBA00023015"/>
    </source>
</evidence>
<keyword evidence="10" id="KW-1185">Reference proteome</keyword>
<keyword evidence="9" id="KW-0966">Cell projection</keyword>
<evidence type="ECO:0000256" key="7">
    <source>
        <dbReference type="ARBA" id="ARBA00023159"/>
    </source>
</evidence>
<keyword evidence="1" id="KW-0963">Cytoplasm</keyword>
<keyword evidence="3" id="KW-1005">Bacterial flagellum biogenesis</keyword>
<evidence type="ECO:0000256" key="3">
    <source>
        <dbReference type="ARBA" id="ARBA00022795"/>
    </source>
</evidence>
<protein>
    <submittedName>
        <fullName evidence="9">Flagellar transcriptional regulator FlhC</fullName>
    </submittedName>
</protein>
<accession>A0ABT1WJ50</accession>
<name>A0ABT1WJ50_9BURK</name>
<evidence type="ECO:0000256" key="8">
    <source>
        <dbReference type="ARBA" id="ARBA00023163"/>
    </source>
</evidence>
<evidence type="ECO:0000256" key="6">
    <source>
        <dbReference type="ARBA" id="ARBA00023125"/>
    </source>
</evidence>
<dbReference type="Pfam" id="PF05280">
    <property type="entry name" value="FlhC"/>
    <property type="match status" value="1"/>
</dbReference>
<evidence type="ECO:0000256" key="2">
    <source>
        <dbReference type="ARBA" id="ARBA00022723"/>
    </source>
</evidence>
<dbReference type="Proteomes" id="UP001204142">
    <property type="component" value="Unassembled WGS sequence"/>
</dbReference>
<keyword evidence="5" id="KW-0805">Transcription regulation</keyword>
<dbReference type="SUPFAM" id="SSF160930">
    <property type="entry name" value="FlhC-like"/>
    <property type="match status" value="1"/>
</dbReference>